<reference evidence="2" key="1">
    <citation type="submission" date="2021-03" db="EMBL/GenBank/DDBJ databases">
        <title>Whole genome shotgun sequence of Actinoplanes auranticolor NBRC 12245.</title>
        <authorList>
            <person name="Komaki H."/>
            <person name="Tamura T."/>
        </authorList>
    </citation>
    <scope>NUCLEOTIDE SEQUENCE</scope>
    <source>
        <strain evidence="2">NBRC 12245</strain>
    </source>
</reference>
<evidence type="ECO:0000256" key="1">
    <source>
        <dbReference type="SAM" id="MobiDB-lite"/>
    </source>
</evidence>
<evidence type="ECO:0000313" key="3">
    <source>
        <dbReference type="Proteomes" id="UP000681340"/>
    </source>
</evidence>
<evidence type="ECO:0000313" key="2">
    <source>
        <dbReference type="EMBL" id="GIM78241.1"/>
    </source>
</evidence>
<keyword evidence="3" id="KW-1185">Reference proteome</keyword>
<dbReference type="Proteomes" id="UP000681340">
    <property type="component" value="Unassembled WGS sequence"/>
</dbReference>
<feature type="region of interest" description="Disordered" evidence="1">
    <location>
        <begin position="63"/>
        <end position="87"/>
    </location>
</feature>
<sequence>MAAYPFRMLRPGLRPGRFAGAALVLLLLAAGVLFSAGSGHHRHGHDADAGHRVTAADLACLPHAHTGETSPHGHEHGAERAPNLSPRARPAGHTTFTATVTGHAGALCPGVRATPADVAPRDGSLSLLGVLRV</sequence>
<protein>
    <submittedName>
        <fullName evidence="2">Uncharacterized protein</fullName>
    </submittedName>
</protein>
<proteinExistence type="predicted"/>
<dbReference type="AlphaFoldDB" id="A0A919STH4"/>
<name>A0A919STH4_9ACTN</name>
<dbReference type="RefSeq" id="WP_212993791.1">
    <property type="nucleotide sequence ID" value="NZ_BAABEA010000016.1"/>
</dbReference>
<comment type="caution">
    <text evidence="2">The sequence shown here is derived from an EMBL/GenBank/DDBJ whole genome shotgun (WGS) entry which is preliminary data.</text>
</comment>
<gene>
    <name evidence="2" type="ORF">Aau02nite_79910</name>
</gene>
<dbReference type="EMBL" id="BOQL01000072">
    <property type="protein sequence ID" value="GIM78241.1"/>
    <property type="molecule type" value="Genomic_DNA"/>
</dbReference>
<organism evidence="2 3">
    <name type="scientific">Actinoplanes auranticolor</name>
    <dbReference type="NCBI Taxonomy" id="47988"/>
    <lineage>
        <taxon>Bacteria</taxon>
        <taxon>Bacillati</taxon>
        <taxon>Actinomycetota</taxon>
        <taxon>Actinomycetes</taxon>
        <taxon>Micromonosporales</taxon>
        <taxon>Micromonosporaceae</taxon>
        <taxon>Actinoplanes</taxon>
    </lineage>
</organism>
<accession>A0A919STH4</accession>